<dbReference type="PROSITE" id="PS50177">
    <property type="entry name" value="NTF2_DOMAIN"/>
    <property type="match status" value="1"/>
</dbReference>
<comment type="subcellular location">
    <subcellularLocation>
        <location evidence="1">Nucleus</location>
    </subcellularLocation>
</comment>
<dbReference type="Gene3D" id="3.80.10.10">
    <property type="entry name" value="Ribonuclease Inhibitor"/>
    <property type="match status" value="1"/>
</dbReference>
<proteinExistence type="inferred from homology"/>
<keyword evidence="5" id="KW-0677">Repeat</keyword>
<sequence>MFSSPTPLERRGASRNLATTTLKSAGLIDRDERMRDANDKPGGRKGPSKKTGHRNRAMEMYKDAAAGSSRNALTLSFKMRLQFDISKLASRISTLVDPVSIRGAASRPTTIGRLRRSAIQTTTTRDSSSRMKAVDVWREFVHKRYNAEKRFLNLERIADDDILKKHNIIPPGVPGNTSSREMSVIFKLAASLKPEVQTISLANNNFSSGLYLSGLPHYLPNLSNLSLQNNGLKTWRDIEQFSPRRGKALNLREIVLIGNPIRDLEIKNGRKDFYRSEMTRRFPSLEVLDQEAVAKISFAVPLSTSSSVTMQPPLATAFSLPMAPSFITGVEGSIISNFLTRFFTLFDNQRTSLASAYLPTSTFSYSAVTSIPHRARAQRLHTSSALPNQRKLEWPPWLSNKAGGSRNLTRMGGVEQTINRLHIGGENIVKAMQALPATVHDVSGNPEKFCIDAWPVGLGETMLLFISVHGEFAEAPSMGVRSFDRSFILAPAPEGSTAKLDNWDVAILSDQLIVRAYSSYEAWAPGPLKVQSSGTESGPKILPPEMQAALRAIPEPKQTMVFAIIQRTGLNLKFAVECLEGNGWDVERAVANFESVKTDLTPDAFL</sequence>
<evidence type="ECO:0000313" key="11">
    <source>
        <dbReference type="EMBL" id="TDL25493.1"/>
    </source>
</evidence>
<evidence type="ECO:0000256" key="7">
    <source>
        <dbReference type="ARBA" id="ARBA00023242"/>
    </source>
</evidence>
<feature type="compositionally biased region" description="Basic and acidic residues" evidence="8">
    <location>
        <begin position="28"/>
        <end position="42"/>
    </location>
</feature>
<dbReference type="InterPro" id="IPR009060">
    <property type="entry name" value="UBA-like_sf"/>
</dbReference>
<dbReference type="InterPro" id="IPR002075">
    <property type="entry name" value="NTF2_dom"/>
</dbReference>
<dbReference type="Gene3D" id="1.10.8.10">
    <property type="entry name" value="DNA helicase RuvA subunit, C-terminal domain"/>
    <property type="match status" value="1"/>
</dbReference>
<evidence type="ECO:0000256" key="5">
    <source>
        <dbReference type="ARBA" id="ARBA00022737"/>
    </source>
</evidence>
<organism evidence="11 12">
    <name type="scientific">Rickenella mellea</name>
    <dbReference type="NCBI Taxonomy" id="50990"/>
    <lineage>
        <taxon>Eukaryota</taxon>
        <taxon>Fungi</taxon>
        <taxon>Dikarya</taxon>
        <taxon>Basidiomycota</taxon>
        <taxon>Agaricomycotina</taxon>
        <taxon>Agaricomycetes</taxon>
        <taxon>Hymenochaetales</taxon>
        <taxon>Rickenellaceae</taxon>
        <taxon>Rickenella</taxon>
    </lineage>
</organism>
<dbReference type="EMBL" id="ML170163">
    <property type="protein sequence ID" value="TDL25493.1"/>
    <property type="molecule type" value="Genomic_DNA"/>
</dbReference>
<comment type="similarity">
    <text evidence="2">Belongs to the NXF family.</text>
</comment>
<dbReference type="GO" id="GO:0003723">
    <property type="term" value="F:RNA binding"/>
    <property type="evidence" value="ECO:0007669"/>
    <property type="project" value="TreeGrafter"/>
</dbReference>
<evidence type="ECO:0000256" key="4">
    <source>
        <dbReference type="ARBA" id="ARBA00022614"/>
    </source>
</evidence>
<evidence type="ECO:0000259" key="9">
    <source>
        <dbReference type="PROSITE" id="PS50177"/>
    </source>
</evidence>
<dbReference type="CDD" id="cd14342">
    <property type="entry name" value="UBA_TAP-C"/>
    <property type="match status" value="1"/>
</dbReference>
<keyword evidence="3" id="KW-0813">Transport</keyword>
<dbReference type="InterPro" id="IPR032675">
    <property type="entry name" value="LRR_dom_sf"/>
</dbReference>
<dbReference type="SUPFAM" id="SSF46934">
    <property type="entry name" value="UBA-like"/>
    <property type="match status" value="1"/>
</dbReference>
<keyword evidence="7" id="KW-0539">Nucleus</keyword>
<feature type="domain" description="NTF2" evidence="9">
    <location>
        <begin position="334"/>
        <end position="514"/>
    </location>
</feature>
<dbReference type="InterPro" id="IPR018222">
    <property type="entry name" value="Nuclear_transport_factor_2_euk"/>
</dbReference>
<keyword evidence="12" id="KW-1185">Reference proteome</keyword>
<evidence type="ECO:0000256" key="3">
    <source>
        <dbReference type="ARBA" id="ARBA00022448"/>
    </source>
</evidence>
<dbReference type="STRING" id="50990.A0A4Y7QCT7"/>
<dbReference type="GO" id="GO:0016973">
    <property type="term" value="P:poly(A)+ mRNA export from nucleus"/>
    <property type="evidence" value="ECO:0007669"/>
    <property type="project" value="TreeGrafter"/>
</dbReference>
<evidence type="ECO:0000256" key="2">
    <source>
        <dbReference type="ARBA" id="ARBA00009285"/>
    </source>
</evidence>
<name>A0A4Y7QCT7_9AGAM</name>
<dbReference type="SUPFAM" id="SSF54427">
    <property type="entry name" value="NTF2-like"/>
    <property type="match status" value="1"/>
</dbReference>
<dbReference type="PANTHER" id="PTHR10662">
    <property type="entry name" value="NUCLEAR RNA EXPORT FACTOR"/>
    <property type="match status" value="1"/>
</dbReference>
<protein>
    <submittedName>
        <fullName evidence="11">NTF2-like protein</fullName>
    </submittedName>
</protein>
<dbReference type="InterPro" id="IPR057125">
    <property type="entry name" value="NXF1/2/3/5-like_LRR"/>
</dbReference>
<dbReference type="Gene3D" id="3.10.450.50">
    <property type="match status" value="1"/>
</dbReference>
<accession>A0A4Y7QCT7</accession>
<dbReference type="OrthoDB" id="25872at2759"/>
<dbReference type="InterPro" id="IPR005637">
    <property type="entry name" value="TAP_C_dom"/>
</dbReference>
<dbReference type="InterPro" id="IPR032710">
    <property type="entry name" value="NTF2-like_dom_sf"/>
</dbReference>
<evidence type="ECO:0000256" key="8">
    <source>
        <dbReference type="SAM" id="MobiDB-lite"/>
    </source>
</evidence>
<dbReference type="InterPro" id="IPR030217">
    <property type="entry name" value="NXF_fam"/>
</dbReference>
<evidence type="ECO:0000256" key="6">
    <source>
        <dbReference type="ARBA" id="ARBA00022816"/>
    </source>
</evidence>
<dbReference type="Proteomes" id="UP000294933">
    <property type="component" value="Unassembled WGS sequence"/>
</dbReference>
<evidence type="ECO:0000256" key="1">
    <source>
        <dbReference type="ARBA" id="ARBA00004123"/>
    </source>
</evidence>
<feature type="domain" description="TAP-C" evidence="10">
    <location>
        <begin position="555"/>
        <end position="606"/>
    </location>
</feature>
<dbReference type="PROSITE" id="PS51281">
    <property type="entry name" value="TAP_C"/>
    <property type="match status" value="1"/>
</dbReference>
<dbReference type="Pfam" id="PF22602">
    <property type="entry name" value="NXF_NTF2"/>
    <property type="match status" value="1"/>
</dbReference>
<dbReference type="PANTHER" id="PTHR10662:SF22">
    <property type="entry name" value="NUCLEAR RNA EXPORT FACTOR 1"/>
    <property type="match status" value="1"/>
</dbReference>
<feature type="region of interest" description="Disordered" evidence="8">
    <location>
        <begin position="1"/>
        <end position="55"/>
    </location>
</feature>
<keyword evidence="4" id="KW-0433">Leucine-rich repeat</keyword>
<dbReference type="GO" id="GO:0005634">
    <property type="term" value="C:nucleus"/>
    <property type="evidence" value="ECO:0007669"/>
    <property type="project" value="UniProtKB-SubCell"/>
</dbReference>
<reference evidence="11 12" key="1">
    <citation type="submission" date="2018-06" db="EMBL/GenBank/DDBJ databases">
        <title>A transcriptomic atlas of mushroom development highlights an independent origin of complex multicellularity.</title>
        <authorList>
            <consortium name="DOE Joint Genome Institute"/>
            <person name="Krizsan K."/>
            <person name="Almasi E."/>
            <person name="Merenyi Z."/>
            <person name="Sahu N."/>
            <person name="Viragh M."/>
            <person name="Koszo T."/>
            <person name="Mondo S."/>
            <person name="Kiss B."/>
            <person name="Balint B."/>
            <person name="Kues U."/>
            <person name="Barry K."/>
            <person name="Hegedus J.C."/>
            <person name="Henrissat B."/>
            <person name="Johnson J."/>
            <person name="Lipzen A."/>
            <person name="Ohm R."/>
            <person name="Nagy I."/>
            <person name="Pangilinan J."/>
            <person name="Yan J."/>
            <person name="Xiong Y."/>
            <person name="Grigoriev I.V."/>
            <person name="Hibbett D.S."/>
            <person name="Nagy L.G."/>
        </authorList>
    </citation>
    <scope>NUCLEOTIDE SEQUENCE [LARGE SCALE GENOMIC DNA]</scope>
    <source>
        <strain evidence="11 12">SZMC22713</strain>
    </source>
</reference>
<keyword evidence="6" id="KW-0509">mRNA transport</keyword>
<dbReference type="SUPFAM" id="SSF52058">
    <property type="entry name" value="L domain-like"/>
    <property type="match status" value="1"/>
</dbReference>
<feature type="compositionally biased region" description="Basic residues" evidence="8">
    <location>
        <begin position="46"/>
        <end position="55"/>
    </location>
</feature>
<dbReference type="SMART" id="SM00804">
    <property type="entry name" value="TAP_C"/>
    <property type="match status" value="1"/>
</dbReference>
<dbReference type="AlphaFoldDB" id="A0A4Y7QCT7"/>
<dbReference type="Pfam" id="PF24048">
    <property type="entry name" value="LRR_NXF1-5"/>
    <property type="match status" value="1"/>
</dbReference>
<dbReference type="VEuPathDB" id="FungiDB:BD410DRAFT_895759"/>
<gene>
    <name evidence="11" type="ORF">BD410DRAFT_895759</name>
</gene>
<evidence type="ECO:0000313" key="12">
    <source>
        <dbReference type="Proteomes" id="UP000294933"/>
    </source>
</evidence>
<evidence type="ECO:0000259" key="10">
    <source>
        <dbReference type="PROSITE" id="PS51281"/>
    </source>
</evidence>
<dbReference type="Pfam" id="PF03943">
    <property type="entry name" value="TAP_C"/>
    <property type="match status" value="1"/>
</dbReference>